<dbReference type="AlphaFoldDB" id="A0A382CMM5"/>
<gene>
    <name evidence="2" type="ORF">METZ01_LOCUS179886</name>
</gene>
<feature type="non-terminal residue" evidence="2">
    <location>
        <position position="641"/>
    </location>
</feature>
<feature type="non-terminal residue" evidence="2">
    <location>
        <position position="1"/>
    </location>
</feature>
<name>A0A382CMM5_9ZZZZ</name>
<proteinExistence type="predicted"/>
<accession>A0A382CMM5</accession>
<keyword evidence="1" id="KW-0732">Signal</keyword>
<evidence type="ECO:0000313" key="2">
    <source>
        <dbReference type="EMBL" id="SVB27032.1"/>
    </source>
</evidence>
<evidence type="ECO:0008006" key="3">
    <source>
        <dbReference type="Google" id="ProtNLM"/>
    </source>
</evidence>
<protein>
    <recommendedName>
        <fullName evidence="3">Fibronectin type-III domain-containing protein</fullName>
    </recommendedName>
</protein>
<evidence type="ECO:0000256" key="1">
    <source>
        <dbReference type="ARBA" id="ARBA00022729"/>
    </source>
</evidence>
<dbReference type="InterPro" id="IPR014755">
    <property type="entry name" value="Cu-Rt/internalin_Ig-like"/>
</dbReference>
<reference evidence="2" key="1">
    <citation type="submission" date="2018-05" db="EMBL/GenBank/DDBJ databases">
        <authorList>
            <person name="Lanie J.A."/>
            <person name="Ng W.-L."/>
            <person name="Kazmierczak K.M."/>
            <person name="Andrzejewski T.M."/>
            <person name="Davidsen T.M."/>
            <person name="Wayne K.J."/>
            <person name="Tettelin H."/>
            <person name="Glass J.I."/>
            <person name="Rusch D."/>
            <person name="Podicherti R."/>
            <person name="Tsui H.-C.T."/>
            <person name="Winkler M.E."/>
        </authorList>
    </citation>
    <scope>NUCLEOTIDE SEQUENCE</scope>
</reference>
<dbReference type="PANTHER" id="PTHR16897:SF2">
    <property type="entry name" value="OS03G0226600 PROTEIN"/>
    <property type="match status" value="1"/>
</dbReference>
<dbReference type="PANTHER" id="PTHR16897">
    <property type="entry name" value="OS10G0105400 PROTEIN"/>
    <property type="match status" value="1"/>
</dbReference>
<dbReference type="Gene3D" id="2.60.40.1220">
    <property type="match status" value="1"/>
</dbReference>
<organism evidence="2">
    <name type="scientific">marine metagenome</name>
    <dbReference type="NCBI Taxonomy" id="408172"/>
    <lineage>
        <taxon>unclassified sequences</taxon>
        <taxon>metagenomes</taxon>
        <taxon>ecological metagenomes</taxon>
    </lineage>
</organism>
<sequence>IGTPQLTLETGITDAVVDYTSGTGTAILTFNYVVAAGYTSSDLDYASTSALALNSGTIKDASGNVATLTLATPGATNSLGANKALIIDTTGPTVLSVNSTTIDSAYNVGDTVIVSVTFNDKTVVTGTPQITMETGPTDGTANYTSGSGTTILLFNYIIASTHNIIDLDYTSTSALILNDGTVKDTLGNDATLTLAAPGATNSLGANKAIIIDNIAPVITMVAEGHINGEDTDYQASSTTMSLSWSGSDTLSGIINNEYSLGTTSGGIETISWTSSSNDTSLSVTNLSLSDATKYYISARATDKAGNTSAVKTGDGITIDLTAPKAGTANDGLGVDISYTGSSDSLSSNWTGFQDATSGIIDYKYSVGTTSGGIDIKDWTSNSTDTSITVSGLTLYNAQLYYLSIKASDLVGNISSVVTTDGVTADLIGPTAGSVIDGLNADAEWINTDTIRASWTGFNDPLSGIKKYQYGIGKAAGAIDVVDWTDNNLDTTITLKLTLEEAVTYYVSVRGVDKVDNIGETATSNGITTDFTPPSIISASIEDNATIPILSDTKITFTISEPITAATSTTGSKLGDSVTGTLTLDEATKVSLALSNPFTSGDELTLTINDLQDRSGNITSNLVFNYNIALIADYNVDGSIDA</sequence>
<dbReference type="EMBL" id="UINC01035123">
    <property type="protein sequence ID" value="SVB27032.1"/>
    <property type="molecule type" value="Genomic_DNA"/>
</dbReference>